<proteinExistence type="predicted"/>
<reference evidence="1" key="1">
    <citation type="journal article" date="2020" name="mSystems">
        <title>Genome- and Community-Level Interaction Insights into Carbon Utilization and Element Cycling Functions of Hydrothermarchaeota in Hydrothermal Sediment.</title>
        <authorList>
            <person name="Zhou Z."/>
            <person name="Liu Y."/>
            <person name="Xu W."/>
            <person name="Pan J."/>
            <person name="Luo Z.H."/>
            <person name="Li M."/>
        </authorList>
    </citation>
    <scope>NUCLEOTIDE SEQUENCE [LARGE SCALE GENOMIC DNA]</scope>
    <source>
        <strain evidence="1">SpSt-413</strain>
    </source>
</reference>
<dbReference type="AlphaFoldDB" id="A0A7C4ABD7"/>
<dbReference type="EMBL" id="DSRP01000033">
    <property type="protein sequence ID" value="HGG91411.1"/>
    <property type="molecule type" value="Genomic_DNA"/>
</dbReference>
<sequence length="124" mass="14003">MDDSAALDNALEIARDTAAVIRELERAALEALHGRNDVETYRFKLMEKCELLADLPEQVEQHLTHGGGAAGELLRGLKDFARKANQAMDLESVFYMSALLYPEDYQDGEPNDLERFLMRFQGRA</sequence>
<comment type="caution">
    <text evidence="1">The sequence shown here is derived from an EMBL/GenBank/DDBJ whole genome shotgun (WGS) entry which is preliminary data.</text>
</comment>
<protein>
    <submittedName>
        <fullName evidence="1">Uncharacterized protein</fullName>
    </submittedName>
</protein>
<accession>A0A7C4ABD7</accession>
<evidence type="ECO:0000313" key="1">
    <source>
        <dbReference type="EMBL" id="HGG91411.1"/>
    </source>
</evidence>
<organism evidence="1">
    <name type="scientific">Fundidesulfovibrio putealis</name>
    <dbReference type="NCBI Taxonomy" id="270496"/>
    <lineage>
        <taxon>Bacteria</taxon>
        <taxon>Pseudomonadati</taxon>
        <taxon>Thermodesulfobacteriota</taxon>
        <taxon>Desulfovibrionia</taxon>
        <taxon>Desulfovibrionales</taxon>
        <taxon>Desulfovibrionaceae</taxon>
        <taxon>Fundidesulfovibrio</taxon>
    </lineage>
</organism>
<name>A0A7C4ABD7_9BACT</name>
<gene>
    <name evidence="1" type="ORF">ENR59_00475</name>
</gene>